<protein>
    <recommendedName>
        <fullName evidence="5">pectate lyase</fullName>
        <ecNumber evidence="5">4.2.2.2</ecNumber>
    </recommendedName>
</protein>
<dbReference type="GO" id="GO:0030570">
    <property type="term" value="F:pectate lyase activity"/>
    <property type="evidence" value="ECO:0007669"/>
    <property type="project" value="UniProtKB-EC"/>
</dbReference>
<keyword evidence="11" id="KW-0624">Polysaccharide degradation</keyword>
<dbReference type="GO" id="GO:0005576">
    <property type="term" value="C:extracellular region"/>
    <property type="evidence" value="ECO:0007669"/>
    <property type="project" value="UniProtKB-SubCell"/>
</dbReference>
<dbReference type="PANTHER" id="PTHR31683:SF18">
    <property type="entry name" value="PECTATE LYASE 21-RELATED"/>
    <property type="match status" value="1"/>
</dbReference>
<keyword evidence="6 11" id="KW-0964">Secreted</keyword>
<evidence type="ECO:0000256" key="7">
    <source>
        <dbReference type="ARBA" id="ARBA00022723"/>
    </source>
</evidence>
<evidence type="ECO:0000256" key="4">
    <source>
        <dbReference type="ARBA" id="ARBA00010980"/>
    </source>
</evidence>
<evidence type="ECO:0000256" key="11">
    <source>
        <dbReference type="RuleBase" id="RU361173"/>
    </source>
</evidence>
<sequence length="332" mass="34108">MKLSSALIALAASLVSASPTPTLEEGAAKVLDKRASITDAANIGYATQNGGTKGGAGGSTTTVSTLPQLSAAASAEGASVIVVQGAISGAAKVQVTSDKTIVGKAGSSLTGIGLTINGQENVIVRNMKIAKVLADYGDAVTIQLSTNVWVDHCDLSGDETVGKDTYDGLVDLSHAADFVTISNTYFHNHSKGTLVGHSDSNAAEDTGHLRVTYANNHFYKVASRGPLLRFGTGHIFNNYYNEQSTGVNTRMGAQALVQSSVFENSGKKAVFTESSDEDGYAVVIDTIFGGESANTAPQGTLSASSPPYTYSLLGSANVKAAVTKEAGQTLAF</sequence>
<dbReference type="STRING" id="1214573.A0A0G2G1D1"/>
<keyword evidence="11" id="KW-0119">Carbohydrate metabolism</keyword>
<evidence type="ECO:0000256" key="1">
    <source>
        <dbReference type="ARBA" id="ARBA00000695"/>
    </source>
</evidence>
<evidence type="ECO:0000256" key="12">
    <source>
        <dbReference type="SAM" id="SignalP"/>
    </source>
</evidence>
<dbReference type="InterPro" id="IPR045032">
    <property type="entry name" value="PEL"/>
</dbReference>
<gene>
    <name evidence="14" type="ORF">UCDDA912_g00170</name>
</gene>
<evidence type="ECO:0000256" key="6">
    <source>
        <dbReference type="ARBA" id="ARBA00022525"/>
    </source>
</evidence>
<dbReference type="Proteomes" id="UP000034680">
    <property type="component" value="Unassembled WGS sequence"/>
</dbReference>
<dbReference type="InterPro" id="IPR011050">
    <property type="entry name" value="Pectin_lyase_fold/virulence"/>
</dbReference>
<evidence type="ECO:0000256" key="3">
    <source>
        <dbReference type="ARBA" id="ARBA00004613"/>
    </source>
</evidence>
<evidence type="ECO:0000256" key="2">
    <source>
        <dbReference type="ARBA" id="ARBA00001913"/>
    </source>
</evidence>
<dbReference type="SUPFAM" id="SSF51126">
    <property type="entry name" value="Pectin lyase-like"/>
    <property type="match status" value="1"/>
</dbReference>
<evidence type="ECO:0000313" key="14">
    <source>
        <dbReference type="EMBL" id="KKY39854.1"/>
    </source>
</evidence>
<keyword evidence="10 11" id="KW-0456">Lyase</keyword>
<reference evidence="14 15" key="2">
    <citation type="submission" date="2015-05" db="EMBL/GenBank/DDBJ databases">
        <authorList>
            <person name="Morales-Cruz A."/>
            <person name="Amrine K.C."/>
            <person name="Cantu D."/>
        </authorList>
    </citation>
    <scope>NUCLEOTIDE SEQUENCE [LARGE SCALE GENOMIC DNA]</scope>
    <source>
        <strain evidence="14">DA912</strain>
    </source>
</reference>
<dbReference type="OrthoDB" id="1637350at2759"/>
<evidence type="ECO:0000256" key="5">
    <source>
        <dbReference type="ARBA" id="ARBA00012272"/>
    </source>
</evidence>
<dbReference type="GO" id="GO:0046872">
    <property type="term" value="F:metal ion binding"/>
    <property type="evidence" value="ECO:0007669"/>
    <property type="project" value="UniProtKB-KW"/>
</dbReference>
<comment type="caution">
    <text evidence="14">The sequence shown here is derived from an EMBL/GenBank/DDBJ whole genome shotgun (WGS) entry which is preliminary data.</text>
</comment>
<feature type="signal peptide" evidence="12">
    <location>
        <begin position="1"/>
        <end position="17"/>
    </location>
</feature>
<comment type="similarity">
    <text evidence="4 11">Belongs to the polysaccharide lyase 1 family.</text>
</comment>
<evidence type="ECO:0000259" key="13">
    <source>
        <dbReference type="SMART" id="SM00656"/>
    </source>
</evidence>
<evidence type="ECO:0000313" key="15">
    <source>
        <dbReference type="Proteomes" id="UP000034680"/>
    </source>
</evidence>
<feature type="domain" description="Pectate lyase" evidence="13">
    <location>
        <begin position="56"/>
        <end position="268"/>
    </location>
</feature>
<dbReference type="FunFam" id="2.160.20.10:FF:000036">
    <property type="entry name" value="Pectate lyase A"/>
    <property type="match status" value="1"/>
</dbReference>
<dbReference type="AlphaFoldDB" id="A0A0G2G1D1"/>
<organism evidence="14 15">
    <name type="scientific">Diaporthe ampelina</name>
    <dbReference type="NCBI Taxonomy" id="1214573"/>
    <lineage>
        <taxon>Eukaryota</taxon>
        <taxon>Fungi</taxon>
        <taxon>Dikarya</taxon>
        <taxon>Ascomycota</taxon>
        <taxon>Pezizomycotina</taxon>
        <taxon>Sordariomycetes</taxon>
        <taxon>Sordariomycetidae</taxon>
        <taxon>Diaporthales</taxon>
        <taxon>Diaporthaceae</taxon>
        <taxon>Diaporthe</taxon>
    </lineage>
</organism>
<comment type="catalytic activity">
    <reaction evidence="1">
        <text>Eliminative cleavage of (1-&gt;4)-alpha-D-galacturonan to give oligosaccharides with 4-deoxy-alpha-D-galact-4-enuronosyl groups at their non-reducing ends.</text>
        <dbReference type="EC" id="4.2.2.2"/>
    </reaction>
</comment>
<reference evidence="14 15" key="1">
    <citation type="submission" date="2015-05" db="EMBL/GenBank/DDBJ databases">
        <title>Distinctive expansion of gene families associated with plant cell wall degradation and secondary metabolism in the genomes of grapevine trunk pathogens.</title>
        <authorList>
            <person name="Lawrence D.P."/>
            <person name="Travadon R."/>
            <person name="Rolshausen P.E."/>
            <person name="Baumgartner K."/>
        </authorList>
    </citation>
    <scope>NUCLEOTIDE SEQUENCE [LARGE SCALE GENOMIC DNA]</scope>
    <source>
        <strain evidence="14">DA912</strain>
    </source>
</reference>
<accession>A0A0G2G1D1</accession>
<comment type="cofactor">
    <cofactor evidence="2">
        <name>Ca(2+)</name>
        <dbReference type="ChEBI" id="CHEBI:29108"/>
    </cofactor>
</comment>
<keyword evidence="15" id="KW-1185">Reference proteome</keyword>
<dbReference type="SMART" id="SM00656">
    <property type="entry name" value="Amb_all"/>
    <property type="match status" value="1"/>
</dbReference>
<evidence type="ECO:0000256" key="9">
    <source>
        <dbReference type="ARBA" id="ARBA00022837"/>
    </source>
</evidence>
<dbReference type="EC" id="4.2.2.2" evidence="5"/>
<evidence type="ECO:0000256" key="10">
    <source>
        <dbReference type="ARBA" id="ARBA00023239"/>
    </source>
</evidence>
<name>A0A0G2G1D1_9PEZI</name>
<dbReference type="Gene3D" id="2.160.20.10">
    <property type="entry name" value="Single-stranded right-handed beta-helix, Pectin lyase-like"/>
    <property type="match status" value="1"/>
</dbReference>
<feature type="chain" id="PRO_5002544689" description="pectate lyase" evidence="12">
    <location>
        <begin position="18"/>
        <end position="332"/>
    </location>
</feature>
<dbReference type="EMBL" id="LCUC01000007">
    <property type="protein sequence ID" value="KKY39854.1"/>
    <property type="molecule type" value="Genomic_DNA"/>
</dbReference>
<dbReference type="InterPro" id="IPR002022">
    <property type="entry name" value="Pec_lyase"/>
</dbReference>
<keyword evidence="7" id="KW-0479">Metal-binding</keyword>
<dbReference type="InterPro" id="IPR012334">
    <property type="entry name" value="Pectin_lyas_fold"/>
</dbReference>
<keyword evidence="9" id="KW-0106">Calcium</keyword>
<dbReference type="GO" id="GO:0000272">
    <property type="term" value="P:polysaccharide catabolic process"/>
    <property type="evidence" value="ECO:0007669"/>
    <property type="project" value="UniProtKB-KW"/>
</dbReference>
<dbReference type="PANTHER" id="PTHR31683">
    <property type="entry name" value="PECTATE LYASE 18-RELATED"/>
    <property type="match status" value="1"/>
</dbReference>
<proteinExistence type="inferred from homology"/>
<keyword evidence="8 12" id="KW-0732">Signal</keyword>
<evidence type="ECO:0000256" key="8">
    <source>
        <dbReference type="ARBA" id="ARBA00022729"/>
    </source>
</evidence>
<comment type="subcellular location">
    <subcellularLocation>
        <location evidence="3 11">Secreted</location>
    </subcellularLocation>
</comment>
<dbReference type="Pfam" id="PF00544">
    <property type="entry name" value="Pectate_lyase_4"/>
    <property type="match status" value="1"/>
</dbReference>